<sequence>MDSARRYHGVGTQQNGSNLGAGRDLQSRSQGFVFGRTWLIYKKRKRRDCKSRRANFHTPARFATG</sequence>
<dbReference type="Proteomes" id="UP000249396">
    <property type="component" value="Unassembled WGS sequence"/>
</dbReference>
<comment type="caution">
    <text evidence="2">The sequence shown here is derived from an EMBL/GenBank/DDBJ whole genome shotgun (WGS) entry which is preliminary data.</text>
</comment>
<evidence type="ECO:0000313" key="2">
    <source>
        <dbReference type="EMBL" id="PZN83268.1"/>
    </source>
</evidence>
<protein>
    <submittedName>
        <fullName evidence="2">Uncharacterized protein</fullName>
    </submittedName>
</protein>
<evidence type="ECO:0000256" key="1">
    <source>
        <dbReference type="SAM" id="MobiDB-lite"/>
    </source>
</evidence>
<feature type="region of interest" description="Disordered" evidence="1">
    <location>
        <begin position="1"/>
        <end position="25"/>
    </location>
</feature>
<organism evidence="2 3">
    <name type="scientific">Candidatus Methylumidiphilus alinenensis</name>
    <dbReference type="NCBI Taxonomy" id="2202197"/>
    <lineage>
        <taxon>Bacteria</taxon>
        <taxon>Pseudomonadati</taxon>
        <taxon>Pseudomonadota</taxon>
        <taxon>Gammaproteobacteria</taxon>
        <taxon>Methylococcales</taxon>
        <taxon>Candidatus Methylumidiphilus</taxon>
    </lineage>
</organism>
<dbReference type="AlphaFoldDB" id="A0A2W4RUR4"/>
<proteinExistence type="predicted"/>
<accession>A0A2W4RUR4</accession>
<gene>
    <name evidence="2" type="ORF">DM484_04760</name>
</gene>
<evidence type="ECO:0000313" key="3">
    <source>
        <dbReference type="Proteomes" id="UP000249396"/>
    </source>
</evidence>
<reference evidence="2 3" key="1">
    <citation type="journal article" date="2018" name="Aquat. Microb. Ecol.">
        <title>Gammaproteobacterial methanotrophs dominate.</title>
        <authorList>
            <person name="Rissanen A.J."/>
            <person name="Saarenheimo J."/>
            <person name="Tiirola M."/>
            <person name="Peura S."/>
            <person name="Aalto S.L."/>
            <person name="Karvinen A."/>
            <person name="Nykanen H."/>
        </authorList>
    </citation>
    <scope>NUCLEOTIDE SEQUENCE [LARGE SCALE GENOMIC DNA]</scope>
    <source>
        <strain evidence="2">AMbin10</strain>
    </source>
</reference>
<dbReference type="EMBL" id="QJPH01000189">
    <property type="protein sequence ID" value="PZN83268.1"/>
    <property type="molecule type" value="Genomic_DNA"/>
</dbReference>
<name>A0A2W4RUR4_9GAMM</name>